<sequence>MPNDPKKLLENLCDGLEKFLGFNSESKGYDGTGIVYSDLDRLCDGVMGFLSGVLGAVKNENEVTTYDNYISEPEKRLNKVLDEVTKNIGSGRTGLVESVGAVKGWLEGYERKTSDLTNKLNEELTTLKDSKIVEKMGEINNVQNQGLNAMNNAFKEAVKALGTEMRKLKNNKDGHSGLDNALKNKLDSPMGKIEAAIDVLKKSSGNDVIGWQAKLVDETLRDEEISMLRKIADESQQLQVKVDGAFINTLKETYRMRECKREHISAVKNRLGDAQKFLVENFDSQYTYKIWGYFNEIRNKVKHLYNNLATIRLRMVELLRVTQEEFTTLKTQVGNGSTDGLVKHWGTLRDEITTLINGEIVGGDNGIRRIISGVGMYAVGFNGKTALGNIVKEWMREILKHEPIKTNIDAYVRGNKNGFNGSLGHDTTSIVSHVTLVIQEKIADALKQMKPNILLGTQSTVDGDLSETVRYLDKFASAVTENESNVINLIEQQLGDDQELLFSNASTSSYKPYLDDAVNATLTAVASAARQVALQLDKFRTTSKIANLTRIRKNLEAIPLKLGGDDNPIGQQITNAFVIVQKKINELDKYLIDQTGNESLHNAVGNLKEDVIDKLNILQNGRGEKALDDDVVIEKKTDEAENAMKELKQEMTKKLDAILSAVDNADSYLDKYINEVENTIRNGGQDLTQQIAKGKQHLTDETTKAFKELTKNIRTLFATQKIADLNSLKELVGAQHVEIMKLIDEDKISGTKGLLNKIETWFPQHGTPILFKTPLSYESVTTEFKYLLDSLLEYTEEQVKTPYKTPLKPAENDNSIKVYDVKYCADKLLSQLTFSNHFDQVFSDNLTALRKQLTTFTPSKFNGIHNPALADALRAGLTDCCGQLNHAYVNSYSGLTVEWSKRINGKPQLTDDADRCAKLFLTCLSTLFEYLSKLMNECQYAWISQIINSKTDLGKWFGQCGFRVSTSDANRDGELRNTSELQGRHLIRLLIKDDKVFNKYYVGNLNDIYNSLQTYLRVCHLTPRPKPRSPCSVYDMLCWLTGLTYRSYYQDVSLNSFNDLLDKPERSDDAFEVDGISLEIQTAKSLVAYPQTITAANLTDAITEVCYYAEDVLITVLGHGDADCTYAVEHSNNSLNLYYPPRSEDCLQMIIDVLRSMLQPLTFLKKQCALETKYYGWQQCTYGSGVQPSCWQCGEHSSIYPSSSHDCSGTSPLQLYLTDSLGGMLPHSLSSIGCKSSCSTCTKSSPGMPCLTPLGFSRFSRGTRTGKDLSNVLTKFLSNDHVTCLLTLVPKPPSTLPEHYAFAMSLVKGLQGTGNRPVLTWVNESVHKQSIKLYNAAEITNALNKAYGSSVENHEPKKHLPALTDLSSLSMKTPCSDQDVHCAPYVDCLSANCYKFMAKQHANLYLSWSIYLPWNLWNYLCSLLDAFGSINCKSFGCPGCSCKPSSHGTKHNCRCRALVCCRAVLPTFYRYGFTFKDPQKLLDGRHRKRCSHFYTQLESVVKSTYFTKLFDQCDMILWRIREPFSYLVLALWLLSLLYLLHIMVIRLDLLHIKSHLHSPSSHRIAAQSLLAAARVGKLNRVFYLQP</sequence>
<protein>
    <recommendedName>
        <fullName evidence="4">C3H1-type domain-containing protein</fullName>
    </recommendedName>
</protein>
<dbReference type="KEGG" id="bbig:BBBOND_0006430"/>
<organism evidence="3">
    <name type="scientific">Babesia bigemina</name>
    <dbReference type="NCBI Taxonomy" id="5866"/>
    <lineage>
        <taxon>Eukaryota</taxon>
        <taxon>Sar</taxon>
        <taxon>Alveolata</taxon>
        <taxon>Apicomplexa</taxon>
        <taxon>Aconoidasida</taxon>
        <taxon>Piroplasmida</taxon>
        <taxon>Babesiidae</taxon>
        <taxon>Babesia</taxon>
    </lineage>
</organism>
<dbReference type="OrthoDB" id="366456at2759"/>
<keyword evidence="1" id="KW-0175">Coiled coil</keyword>
<keyword evidence="2" id="KW-0472">Membrane</keyword>
<reference evidence="3" key="1">
    <citation type="journal article" date="2014" name="Nucleic Acids Res.">
        <title>The evolutionary dynamics of variant antigen genes in Babesia reveal a history of genomic innovation underlying host-parasite interaction.</title>
        <authorList>
            <person name="Jackson A.P."/>
            <person name="Otto T.D."/>
            <person name="Darby A."/>
            <person name="Ramaprasad A."/>
            <person name="Xia D."/>
            <person name="Echaide I.E."/>
            <person name="Farber M."/>
            <person name="Gahlot S."/>
            <person name="Gamble J."/>
            <person name="Gupta D."/>
            <person name="Gupta Y."/>
            <person name="Jackson L."/>
            <person name="Malandrin L."/>
            <person name="Malas T.B."/>
            <person name="Moussa E."/>
            <person name="Nair M."/>
            <person name="Reid AJ."/>
            <person name="Sanders M."/>
            <person name="Sharma J."/>
            <person name="Tracey A."/>
            <person name="Quail M.A."/>
            <person name="Weir W."/>
            <person name="Wastling J.M."/>
            <person name="Hall N."/>
            <person name="Willadsen P."/>
            <person name="Lingelbach K."/>
            <person name="Shiels B."/>
            <person name="Tait A."/>
            <person name="Berriman M."/>
            <person name="Allred D.R."/>
            <person name="Pain A."/>
        </authorList>
    </citation>
    <scope>NUCLEOTIDE SEQUENCE</scope>
    <source>
        <strain evidence="3">Bond</strain>
    </source>
</reference>
<dbReference type="GeneID" id="24562198"/>
<evidence type="ECO:0000313" key="3">
    <source>
        <dbReference type="EMBL" id="CDR71981.1"/>
    </source>
</evidence>
<name>A0A061BM90_BABBI</name>
<feature type="transmembrane region" description="Helical" evidence="2">
    <location>
        <begin position="1524"/>
        <end position="1545"/>
    </location>
</feature>
<keyword evidence="2" id="KW-0812">Transmembrane</keyword>
<reference evidence="3" key="2">
    <citation type="submission" date="2014-06" db="EMBL/GenBank/DDBJ databases">
        <authorList>
            <person name="Aslett M."/>
            <person name="De Silva Nishadi"/>
        </authorList>
    </citation>
    <scope>NUCLEOTIDE SEQUENCE</scope>
    <source>
        <strain evidence="3">Bond</strain>
    </source>
</reference>
<dbReference type="RefSeq" id="XP_012770922.1">
    <property type="nucleotide sequence ID" value="XM_012915468.1"/>
</dbReference>
<dbReference type="EMBL" id="LK055273">
    <property type="protein sequence ID" value="CDR71981.1"/>
    <property type="molecule type" value="Genomic_DNA"/>
</dbReference>
<proteinExistence type="predicted"/>
<gene>
    <name evidence="3" type="ORF">BBBOND_0006430</name>
</gene>
<keyword evidence="2" id="KW-1133">Transmembrane helix</keyword>
<accession>A0A061BM90</accession>
<evidence type="ECO:0000256" key="1">
    <source>
        <dbReference type="SAM" id="Coils"/>
    </source>
</evidence>
<evidence type="ECO:0000256" key="2">
    <source>
        <dbReference type="SAM" id="Phobius"/>
    </source>
</evidence>
<feature type="coiled-coil region" evidence="1">
    <location>
        <begin position="630"/>
        <end position="657"/>
    </location>
</feature>
<evidence type="ECO:0008006" key="4">
    <source>
        <dbReference type="Google" id="ProtNLM"/>
    </source>
</evidence>
<dbReference type="VEuPathDB" id="PiroplasmaDB:BBBOND_0006430"/>